<dbReference type="KEGG" id="spao:SPAR_A00750"/>
<reference evidence="2" key="2">
    <citation type="submission" date="2020-01" db="EMBL/GenBank/DDBJ databases">
        <title>Population-level Yeast Reference Genomes.</title>
        <authorList>
            <person name="Yue J.-X."/>
        </authorList>
    </citation>
    <scope>NUCLEOTIDE SEQUENCE</scope>
    <source>
        <strain evidence="2">CBS432</strain>
    </source>
</reference>
<dbReference type="Pfam" id="PF00674">
    <property type="entry name" value="DUP"/>
    <property type="match status" value="1"/>
</dbReference>
<keyword evidence="1" id="KW-0472">Membrane</keyword>
<dbReference type="InterPro" id="IPR001142">
    <property type="entry name" value="DUP/COS"/>
</dbReference>
<name>A0A8B8UL38_SACPA</name>
<dbReference type="AlphaFoldDB" id="A0A8B8UL38"/>
<accession>A0A8B8UL38</accession>
<reference evidence="2" key="4">
    <citation type="submission" date="2025-08" db="UniProtKB">
        <authorList>
            <consortium name="RefSeq"/>
        </authorList>
    </citation>
    <scope>IDENTIFICATION</scope>
    <source>
        <strain evidence="2">CBS432</strain>
    </source>
</reference>
<reference evidence="2" key="1">
    <citation type="journal article" date="2017" name="Nat. Genet.">
        <title>Contrasting evolutionary genome dynamics between domesticated and wild yeasts.</title>
        <authorList>
            <person name="Yue J.X."/>
            <person name="Li J."/>
            <person name="Aigrain L."/>
            <person name="Hallin J."/>
            <person name="Persson K."/>
            <person name="Oliver K."/>
            <person name="Bergstrom A."/>
            <person name="Coupland P."/>
            <person name="Warringer J."/>
            <person name="Lagomarsino M.C."/>
            <person name="Fischer G."/>
            <person name="Durbin R."/>
            <person name="Liti G."/>
        </authorList>
    </citation>
    <scope>NUCLEOTIDE SEQUENCE</scope>
    <source>
        <strain evidence="2">CBS432</strain>
    </source>
</reference>
<dbReference type="VEuPathDB" id="FungiDB:SPAR_A00750"/>
<evidence type="ECO:0000256" key="1">
    <source>
        <dbReference type="SAM" id="Phobius"/>
    </source>
</evidence>
<evidence type="ECO:0000313" key="2">
    <source>
        <dbReference type="RefSeq" id="XP_033764483.1"/>
    </source>
</evidence>
<proteinExistence type="predicted"/>
<feature type="transmembrane region" description="Helical" evidence="1">
    <location>
        <begin position="48"/>
        <end position="68"/>
    </location>
</feature>
<keyword evidence="1" id="KW-0812">Transmembrane</keyword>
<dbReference type="GeneID" id="54628670"/>
<organism evidence="2">
    <name type="scientific">Saccharomyces paradoxus</name>
    <name type="common">Yeast</name>
    <name type="synonym">Saccharomyces douglasii</name>
    <dbReference type="NCBI Taxonomy" id="27291"/>
    <lineage>
        <taxon>Eukaryota</taxon>
        <taxon>Fungi</taxon>
        <taxon>Dikarya</taxon>
        <taxon>Ascomycota</taxon>
        <taxon>Saccharomycotina</taxon>
        <taxon>Saccharomycetes</taxon>
        <taxon>Saccharomycetales</taxon>
        <taxon>Saccharomycetaceae</taxon>
        <taxon>Saccharomyces</taxon>
    </lineage>
</organism>
<reference evidence="2" key="3">
    <citation type="submission" date="2025-07" db="EMBL/GenBank/DDBJ databases">
        <authorList>
            <consortium name="NCBI Genome Project"/>
        </authorList>
    </citation>
    <scope>NUCLEOTIDE SEQUENCE</scope>
    <source>
        <strain evidence="2">CBS432</strain>
    </source>
</reference>
<protein>
    <submittedName>
        <fullName evidence="2">DUP/COS family protein</fullName>
    </submittedName>
</protein>
<dbReference type="RefSeq" id="XP_033764483.1">
    <property type="nucleotide sequence ID" value="XM_033908592.1"/>
</dbReference>
<sequence length="176" mass="20623">MQSLPEDTFSSYWSYLLYELAHYKPTLILFLIVVSLLSLIVLYRNNEVCVGVSVVLILLCFCSSGVIIGEGFEKPITHEDFETNLSVEVIVRKPAGKEWGTVAYNMNQYLFNERLWNTPYYFYSGRECRDFFRTITKNVPKNTGPILKEYMSKAVQIEKEAQREYWRKQYPKADLL</sequence>
<gene>
    <name evidence="2" type="ORF">SPAR_A00750</name>
</gene>
<keyword evidence="1" id="KW-1133">Transmembrane helix</keyword>
<feature type="transmembrane region" description="Helical" evidence="1">
    <location>
        <begin position="20"/>
        <end position="41"/>
    </location>
</feature>
<dbReference type="OrthoDB" id="4054584at2759"/>